<organism evidence="2 3">
    <name type="scientific">Leptolyngbya boryana NIES-2135</name>
    <dbReference type="NCBI Taxonomy" id="1973484"/>
    <lineage>
        <taxon>Bacteria</taxon>
        <taxon>Bacillati</taxon>
        <taxon>Cyanobacteriota</taxon>
        <taxon>Cyanophyceae</taxon>
        <taxon>Leptolyngbyales</taxon>
        <taxon>Leptolyngbyaceae</taxon>
        <taxon>Leptolyngbya group</taxon>
        <taxon>Leptolyngbya</taxon>
    </lineage>
</organism>
<keyword evidence="3" id="KW-1185">Reference proteome</keyword>
<protein>
    <recommendedName>
        <fullName evidence="1">HTH cro/C1-type domain-containing protein</fullName>
    </recommendedName>
</protein>
<dbReference type="Proteomes" id="UP000217895">
    <property type="component" value="Chromosome"/>
</dbReference>
<dbReference type="InterPro" id="IPR001387">
    <property type="entry name" value="Cro/C1-type_HTH"/>
</dbReference>
<gene>
    <name evidence="2" type="ORF">NIES2135_53370</name>
</gene>
<dbReference type="InterPro" id="IPR010982">
    <property type="entry name" value="Lambda_DNA-bd_dom_sf"/>
</dbReference>
<dbReference type="GO" id="GO:0003677">
    <property type="term" value="F:DNA binding"/>
    <property type="evidence" value="ECO:0007669"/>
    <property type="project" value="InterPro"/>
</dbReference>
<reference evidence="2 3" key="1">
    <citation type="submission" date="2017-06" db="EMBL/GenBank/DDBJ databases">
        <title>Genome sequencing of cyanobaciteial culture collection at National Institute for Environmental Studies (NIES).</title>
        <authorList>
            <person name="Hirose Y."/>
            <person name="Shimura Y."/>
            <person name="Fujisawa T."/>
            <person name="Nakamura Y."/>
            <person name="Kawachi M."/>
        </authorList>
    </citation>
    <scope>NUCLEOTIDE SEQUENCE [LARGE SCALE GENOMIC DNA]</scope>
    <source>
        <strain evidence="2 3">NIES-2135</strain>
    </source>
</reference>
<name>A0A1Z4JP25_LEPBY</name>
<dbReference type="EMBL" id="AP018203">
    <property type="protein sequence ID" value="BAY58464.1"/>
    <property type="molecule type" value="Genomic_DNA"/>
</dbReference>
<evidence type="ECO:0000313" key="2">
    <source>
        <dbReference type="EMBL" id="BAY58464.1"/>
    </source>
</evidence>
<proteinExistence type="predicted"/>
<dbReference type="AlphaFoldDB" id="A0A1Z4JP25"/>
<dbReference type="Pfam" id="PF13560">
    <property type="entry name" value="HTH_31"/>
    <property type="match status" value="1"/>
</dbReference>
<evidence type="ECO:0000313" key="3">
    <source>
        <dbReference type="Proteomes" id="UP000217895"/>
    </source>
</evidence>
<dbReference type="CDD" id="cd00093">
    <property type="entry name" value="HTH_XRE"/>
    <property type="match status" value="1"/>
</dbReference>
<feature type="domain" description="HTH cro/C1-type" evidence="1">
    <location>
        <begin position="11"/>
        <end position="65"/>
    </location>
</feature>
<dbReference type="Gene3D" id="1.10.260.40">
    <property type="entry name" value="lambda repressor-like DNA-binding domains"/>
    <property type="match status" value="1"/>
</dbReference>
<sequence>MQRSQLPGSRIKELRIQQGLSLRRLGGSAFVNASTLSRLEQGKTRCSSYTIAQVAKSLSVSPVEIDPDFNQKVLAELASIEADLKRIEEYQGKVSELQSSIAHRQRMIVSCLLGGQVAS</sequence>
<dbReference type="SMART" id="SM00530">
    <property type="entry name" value="HTH_XRE"/>
    <property type="match status" value="1"/>
</dbReference>
<accession>A0A1Z4JP25</accession>
<dbReference type="SUPFAM" id="SSF47413">
    <property type="entry name" value="lambda repressor-like DNA-binding domains"/>
    <property type="match status" value="1"/>
</dbReference>
<evidence type="ECO:0000259" key="1">
    <source>
        <dbReference type="PROSITE" id="PS50943"/>
    </source>
</evidence>
<dbReference type="PROSITE" id="PS50943">
    <property type="entry name" value="HTH_CROC1"/>
    <property type="match status" value="1"/>
</dbReference>